<organism evidence="2 3">
    <name type="scientific">Molorchus minor</name>
    <dbReference type="NCBI Taxonomy" id="1323400"/>
    <lineage>
        <taxon>Eukaryota</taxon>
        <taxon>Metazoa</taxon>
        <taxon>Ecdysozoa</taxon>
        <taxon>Arthropoda</taxon>
        <taxon>Hexapoda</taxon>
        <taxon>Insecta</taxon>
        <taxon>Pterygota</taxon>
        <taxon>Neoptera</taxon>
        <taxon>Endopterygota</taxon>
        <taxon>Coleoptera</taxon>
        <taxon>Polyphaga</taxon>
        <taxon>Cucujiformia</taxon>
        <taxon>Chrysomeloidea</taxon>
        <taxon>Cerambycidae</taxon>
        <taxon>Lamiinae</taxon>
        <taxon>Monochamini</taxon>
        <taxon>Molorchus</taxon>
    </lineage>
</organism>
<name>A0ABQ9JIU3_9CUCU</name>
<evidence type="ECO:0000313" key="3">
    <source>
        <dbReference type="Proteomes" id="UP001162164"/>
    </source>
</evidence>
<sequence length="124" mass="14546">MLKVTMLMKMKHYERKPGKVISSFLKKLRRRRRRAKLHGKVIPIDIQQLKNYASTMRKLWLPNATTIRNSCSREVIGFGKSKGIGYIAYESLFQLLSLPCRNKVLIRNTNSRQYRLGTIEIVHD</sequence>
<dbReference type="Pfam" id="PF22770">
    <property type="entry name" value="POP1_C"/>
    <property type="match status" value="1"/>
</dbReference>
<accession>A0ABQ9JIU3</accession>
<protein>
    <recommendedName>
        <fullName evidence="1">POP1 C-terminal domain-containing protein</fullName>
    </recommendedName>
</protein>
<proteinExistence type="predicted"/>
<comment type="caution">
    <text evidence="2">The sequence shown here is derived from an EMBL/GenBank/DDBJ whole genome shotgun (WGS) entry which is preliminary data.</text>
</comment>
<dbReference type="Proteomes" id="UP001162164">
    <property type="component" value="Unassembled WGS sequence"/>
</dbReference>
<gene>
    <name evidence="2" type="ORF">NQ317_014194</name>
</gene>
<dbReference type="InterPro" id="IPR055079">
    <property type="entry name" value="POP1_C"/>
</dbReference>
<reference evidence="2" key="1">
    <citation type="journal article" date="2023" name="Insect Mol. Biol.">
        <title>Genome sequencing provides insights into the evolution of gene families encoding plant cell wall-degrading enzymes in longhorned beetles.</title>
        <authorList>
            <person name="Shin N.R."/>
            <person name="Okamura Y."/>
            <person name="Kirsch R."/>
            <person name="Pauchet Y."/>
        </authorList>
    </citation>
    <scope>NUCLEOTIDE SEQUENCE</scope>
    <source>
        <strain evidence="2">MMC_N1</strain>
    </source>
</reference>
<dbReference type="EMBL" id="JAPWTJ010000471">
    <property type="protein sequence ID" value="KAJ8978138.1"/>
    <property type="molecule type" value="Genomic_DNA"/>
</dbReference>
<feature type="domain" description="POP1 C-terminal" evidence="1">
    <location>
        <begin position="20"/>
        <end position="122"/>
    </location>
</feature>
<evidence type="ECO:0000259" key="1">
    <source>
        <dbReference type="Pfam" id="PF22770"/>
    </source>
</evidence>
<keyword evidence="3" id="KW-1185">Reference proteome</keyword>
<evidence type="ECO:0000313" key="2">
    <source>
        <dbReference type="EMBL" id="KAJ8978138.1"/>
    </source>
</evidence>